<keyword evidence="1" id="KW-1133">Transmembrane helix</keyword>
<sequence>MDLGLFGYLAVLAGVAELVFAAFVFGYVRRLLGRAPTPVSEEIGAARKVLGKLRRGEPMSKDELDFAAQTIADRRSLMAYSIPAAVFTIGCFIVFSTIELHGIRSLRIYIGLFPMLGATNLTIQLLRIAALKGRLPDATARLSDRR</sequence>
<protein>
    <submittedName>
        <fullName evidence="2">Uncharacterized protein</fullName>
    </submittedName>
</protein>
<name>A0A1A2Z6Y4_9MYCO</name>
<evidence type="ECO:0000256" key="1">
    <source>
        <dbReference type="SAM" id="Phobius"/>
    </source>
</evidence>
<evidence type="ECO:0000313" key="2">
    <source>
        <dbReference type="EMBL" id="OBI45242.1"/>
    </source>
</evidence>
<comment type="caution">
    <text evidence="2">The sequence shown here is derived from an EMBL/GenBank/DDBJ whole genome shotgun (WGS) entry which is preliminary data.</text>
</comment>
<evidence type="ECO:0000313" key="3">
    <source>
        <dbReference type="Proteomes" id="UP000091846"/>
    </source>
</evidence>
<dbReference type="AlphaFoldDB" id="A0A1A2Z6Y4"/>
<gene>
    <name evidence="2" type="ORF">A5708_14670</name>
</gene>
<dbReference type="EMBL" id="LZKI01000032">
    <property type="protein sequence ID" value="OBI45242.1"/>
    <property type="molecule type" value="Genomic_DNA"/>
</dbReference>
<proteinExistence type="predicted"/>
<dbReference type="Proteomes" id="UP000091846">
    <property type="component" value="Unassembled WGS sequence"/>
</dbReference>
<accession>A0A1A2Z6Y4</accession>
<feature type="transmembrane region" description="Helical" evidence="1">
    <location>
        <begin position="6"/>
        <end position="28"/>
    </location>
</feature>
<keyword evidence="1" id="KW-0812">Transmembrane</keyword>
<keyword evidence="1" id="KW-0472">Membrane</keyword>
<reference evidence="2 3" key="1">
    <citation type="submission" date="2016-06" db="EMBL/GenBank/DDBJ databases">
        <authorList>
            <person name="Kjaerup R.B."/>
            <person name="Dalgaard T.S."/>
            <person name="Juul-Madsen H.R."/>
        </authorList>
    </citation>
    <scope>NUCLEOTIDE SEQUENCE [LARGE SCALE GENOMIC DNA]</scope>
    <source>
        <strain evidence="2 3">E1334</strain>
    </source>
</reference>
<feature type="transmembrane region" description="Helical" evidence="1">
    <location>
        <begin position="77"/>
        <end position="96"/>
    </location>
</feature>
<organism evidence="2 3">
    <name type="scientific">Mycobacterium colombiense</name>
    <dbReference type="NCBI Taxonomy" id="339268"/>
    <lineage>
        <taxon>Bacteria</taxon>
        <taxon>Bacillati</taxon>
        <taxon>Actinomycetota</taxon>
        <taxon>Actinomycetes</taxon>
        <taxon>Mycobacteriales</taxon>
        <taxon>Mycobacteriaceae</taxon>
        <taxon>Mycobacterium</taxon>
        <taxon>Mycobacterium avium complex (MAC)</taxon>
    </lineage>
</organism>
<feature type="transmembrane region" description="Helical" evidence="1">
    <location>
        <begin position="108"/>
        <end position="126"/>
    </location>
</feature>